<protein>
    <submittedName>
        <fullName evidence="2">Putative salivary lipocalin</fullName>
    </submittedName>
</protein>
<sequence length="399" mass="45632">MPVRLQCGACPLLLSCIGFFLAITATAVTPVQEGTPVDASQMLRAVNGKMLDFQFKTYDDFIFTDFPPTCLQIQFLYSEEGANSFSELWVHYKTIDKIRHVEQIQLKFKDPTESGLGNTLFFQLPKPFYNGLISKDVEFQVREHNLCYSLKATLNDKCFIIVLPTISGDSRANDCVPTAELVVCQYENYKVSENFGCLEYETVLGIPEVTGSAQTGVKEAISQGPSDDTPLDERNQLLQRYQDFPKGLLFSSLVLVQSSLKEDPSRVCMIMYRPNENPPEHGKLYMLTTYTNQEDFIAQTFNPHTVDGHKDKYKARAQLYRNGRFYDTRVIFTDRKRCTILRTPEYHNLCELFTAGPYTKGSLNNYCFFIYNMYCKEPAKTFTKLGDCWPPARQPNPQQ</sequence>
<proteinExistence type="evidence at transcript level"/>
<accession>A0A0K8RCX0</accession>
<dbReference type="PROSITE" id="PS51257">
    <property type="entry name" value="PROKAR_LIPOPROTEIN"/>
    <property type="match status" value="1"/>
</dbReference>
<dbReference type="AlphaFoldDB" id="A0A0K8RCX0"/>
<feature type="chain" id="PRO_5005517506" evidence="1">
    <location>
        <begin position="28"/>
        <end position="399"/>
    </location>
</feature>
<reference evidence="2" key="1">
    <citation type="submission" date="2012-12" db="EMBL/GenBank/DDBJ databases">
        <title>Identification and characterization of a phenylalanine ammonia-lyase gene family in Isatis indigotica Fort.</title>
        <authorList>
            <person name="Liu Q."/>
            <person name="Chen J."/>
            <person name="Zhou X."/>
            <person name="Di P."/>
            <person name="Xiao Y."/>
            <person name="Xuan H."/>
            <person name="Zhang L."/>
            <person name="Chen W."/>
        </authorList>
    </citation>
    <scope>NUCLEOTIDE SEQUENCE</scope>
    <source>
        <tissue evidence="2">Salivary gland</tissue>
    </source>
</reference>
<dbReference type="SUPFAM" id="SSF50814">
    <property type="entry name" value="Lipocalins"/>
    <property type="match status" value="1"/>
</dbReference>
<dbReference type="Gene3D" id="2.40.128.20">
    <property type="match status" value="1"/>
</dbReference>
<keyword evidence="1" id="KW-0732">Signal</keyword>
<dbReference type="GO" id="GO:0043176">
    <property type="term" value="F:amine binding"/>
    <property type="evidence" value="ECO:0007669"/>
    <property type="project" value="InterPro"/>
</dbReference>
<dbReference type="EMBL" id="GADI01004818">
    <property type="protein sequence ID" value="JAA68990.1"/>
    <property type="molecule type" value="mRNA"/>
</dbReference>
<organism evidence="2">
    <name type="scientific">Ixodes ricinus</name>
    <name type="common">Common tick</name>
    <name type="synonym">Acarus ricinus</name>
    <dbReference type="NCBI Taxonomy" id="34613"/>
    <lineage>
        <taxon>Eukaryota</taxon>
        <taxon>Metazoa</taxon>
        <taxon>Ecdysozoa</taxon>
        <taxon>Arthropoda</taxon>
        <taxon>Chelicerata</taxon>
        <taxon>Arachnida</taxon>
        <taxon>Acari</taxon>
        <taxon>Parasitiformes</taxon>
        <taxon>Ixodida</taxon>
        <taxon>Ixodoidea</taxon>
        <taxon>Ixodidae</taxon>
        <taxon>Ixodinae</taxon>
        <taxon>Ixodes</taxon>
    </lineage>
</organism>
<evidence type="ECO:0000313" key="2">
    <source>
        <dbReference type="EMBL" id="JAA68990.1"/>
    </source>
</evidence>
<dbReference type="Pfam" id="PF02098">
    <property type="entry name" value="His_binding"/>
    <property type="match status" value="1"/>
</dbReference>
<feature type="signal peptide" evidence="1">
    <location>
        <begin position="1"/>
        <end position="27"/>
    </location>
</feature>
<evidence type="ECO:0000256" key="1">
    <source>
        <dbReference type="SAM" id="SignalP"/>
    </source>
</evidence>
<dbReference type="InterPro" id="IPR002970">
    <property type="entry name" value="Tick_his-bd"/>
</dbReference>
<name>A0A0K8RCX0_IXORI</name>
<dbReference type="InterPro" id="IPR012674">
    <property type="entry name" value="Calycin"/>
</dbReference>
<dbReference type="GO" id="GO:0030682">
    <property type="term" value="P:symbiont-mediated perturbation of host defenses"/>
    <property type="evidence" value="ECO:0007669"/>
    <property type="project" value="InterPro"/>
</dbReference>